<proteinExistence type="predicted"/>
<evidence type="ECO:0000313" key="3">
    <source>
        <dbReference type="Proteomes" id="UP001187192"/>
    </source>
</evidence>
<protein>
    <submittedName>
        <fullName evidence="2">Uncharacterized protein</fullName>
    </submittedName>
</protein>
<feature type="compositionally biased region" description="Basic and acidic residues" evidence="1">
    <location>
        <begin position="125"/>
        <end position="135"/>
    </location>
</feature>
<dbReference type="Proteomes" id="UP001187192">
    <property type="component" value="Unassembled WGS sequence"/>
</dbReference>
<feature type="compositionally biased region" description="Basic and acidic residues" evidence="1">
    <location>
        <begin position="94"/>
        <end position="116"/>
    </location>
</feature>
<evidence type="ECO:0000256" key="1">
    <source>
        <dbReference type="SAM" id="MobiDB-lite"/>
    </source>
</evidence>
<name>A0AA88DTL0_FICCA</name>
<dbReference type="AlphaFoldDB" id="A0AA88DTL0"/>
<feature type="region of interest" description="Disordered" evidence="1">
    <location>
        <begin position="91"/>
        <end position="135"/>
    </location>
</feature>
<comment type="caution">
    <text evidence="2">The sequence shown here is derived from an EMBL/GenBank/DDBJ whole genome shotgun (WGS) entry which is preliminary data.</text>
</comment>
<sequence length="135" mass="15261">MLGTDFGLLGRNIRNSTIYKINFGRNILDFGWKIHNQQPCRPKSTFCTKNSQIRALPKQLTSLSSMGTGGRRSGGVGGVGAQCAEWGRGRRWRREREGKMEEGRRGRGWREREGKMESVGVEGGSEEREIGQREF</sequence>
<feature type="compositionally biased region" description="Gly residues" evidence="1">
    <location>
        <begin position="67"/>
        <end position="80"/>
    </location>
</feature>
<accession>A0AA88DTL0</accession>
<evidence type="ECO:0000313" key="2">
    <source>
        <dbReference type="EMBL" id="GMN61283.1"/>
    </source>
</evidence>
<organism evidence="2 3">
    <name type="scientific">Ficus carica</name>
    <name type="common">Common fig</name>
    <dbReference type="NCBI Taxonomy" id="3494"/>
    <lineage>
        <taxon>Eukaryota</taxon>
        <taxon>Viridiplantae</taxon>
        <taxon>Streptophyta</taxon>
        <taxon>Embryophyta</taxon>
        <taxon>Tracheophyta</taxon>
        <taxon>Spermatophyta</taxon>
        <taxon>Magnoliopsida</taxon>
        <taxon>eudicotyledons</taxon>
        <taxon>Gunneridae</taxon>
        <taxon>Pentapetalae</taxon>
        <taxon>rosids</taxon>
        <taxon>fabids</taxon>
        <taxon>Rosales</taxon>
        <taxon>Moraceae</taxon>
        <taxon>Ficeae</taxon>
        <taxon>Ficus</taxon>
    </lineage>
</organism>
<gene>
    <name evidence="2" type="ORF">TIFTF001_030364</name>
</gene>
<dbReference type="EMBL" id="BTGU01000109">
    <property type="protein sequence ID" value="GMN61283.1"/>
    <property type="molecule type" value="Genomic_DNA"/>
</dbReference>
<keyword evidence="3" id="KW-1185">Reference proteome</keyword>
<feature type="region of interest" description="Disordered" evidence="1">
    <location>
        <begin position="62"/>
        <end position="81"/>
    </location>
</feature>
<reference evidence="2" key="1">
    <citation type="submission" date="2023-07" db="EMBL/GenBank/DDBJ databases">
        <title>draft genome sequence of fig (Ficus carica).</title>
        <authorList>
            <person name="Takahashi T."/>
            <person name="Nishimura K."/>
        </authorList>
    </citation>
    <scope>NUCLEOTIDE SEQUENCE</scope>
</reference>